<reference evidence="3" key="3">
    <citation type="submission" date="2015-06" db="UniProtKB">
        <authorList>
            <consortium name="EnsemblProtists"/>
        </authorList>
    </citation>
    <scope>IDENTIFICATION</scope>
</reference>
<dbReference type="AlphaFoldDB" id="L1IEY4"/>
<dbReference type="Proteomes" id="UP000011087">
    <property type="component" value="Unassembled WGS sequence"/>
</dbReference>
<dbReference type="EnsemblProtists" id="EKX34410">
    <property type="protein sequence ID" value="EKX34410"/>
    <property type="gene ID" value="GUITHDRAFT_119412"/>
</dbReference>
<evidence type="ECO:0000313" key="3">
    <source>
        <dbReference type="EnsemblProtists" id="EKX34410"/>
    </source>
</evidence>
<feature type="region of interest" description="Disordered" evidence="1">
    <location>
        <begin position="169"/>
        <end position="198"/>
    </location>
</feature>
<proteinExistence type="predicted"/>
<dbReference type="PaxDb" id="55529-EKX34410"/>
<evidence type="ECO:0000313" key="4">
    <source>
        <dbReference type="Proteomes" id="UP000011087"/>
    </source>
</evidence>
<dbReference type="RefSeq" id="XP_005821390.1">
    <property type="nucleotide sequence ID" value="XM_005821333.1"/>
</dbReference>
<evidence type="ECO:0000256" key="1">
    <source>
        <dbReference type="SAM" id="MobiDB-lite"/>
    </source>
</evidence>
<gene>
    <name evidence="2" type="ORF">GUITHDRAFT_119412</name>
</gene>
<feature type="region of interest" description="Disordered" evidence="1">
    <location>
        <begin position="225"/>
        <end position="251"/>
    </location>
</feature>
<evidence type="ECO:0000313" key="2">
    <source>
        <dbReference type="EMBL" id="EKX34410.1"/>
    </source>
</evidence>
<dbReference type="EMBL" id="JH993110">
    <property type="protein sequence ID" value="EKX34410.1"/>
    <property type="molecule type" value="Genomic_DNA"/>
</dbReference>
<dbReference type="HOGENOM" id="CLU_1108805_0_0_1"/>
<dbReference type="GeneID" id="17291139"/>
<name>L1IEY4_GUITC</name>
<feature type="compositionally biased region" description="Basic and acidic residues" evidence="1">
    <location>
        <begin position="171"/>
        <end position="182"/>
    </location>
</feature>
<accession>L1IEY4</accession>
<keyword evidence="4" id="KW-1185">Reference proteome</keyword>
<organism evidence="2">
    <name type="scientific">Guillardia theta (strain CCMP2712)</name>
    <name type="common">Cryptophyte</name>
    <dbReference type="NCBI Taxonomy" id="905079"/>
    <lineage>
        <taxon>Eukaryota</taxon>
        <taxon>Cryptophyceae</taxon>
        <taxon>Pyrenomonadales</taxon>
        <taxon>Geminigeraceae</taxon>
        <taxon>Guillardia</taxon>
    </lineage>
</organism>
<reference evidence="2 4" key="1">
    <citation type="journal article" date="2012" name="Nature">
        <title>Algal genomes reveal evolutionary mosaicism and the fate of nucleomorphs.</title>
        <authorList>
            <consortium name="DOE Joint Genome Institute"/>
            <person name="Curtis B.A."/>
            <person name="Tanifuji G."/>
            <person name="Burki F."/>
            <person name="Gruber A."/>
            <person name="Irimia M."/>
            <person name="Maruyama S."/>
            <person name="Arias M.C."/>
            <person name="Ball S.G."/>
            <person name="Gile G.H."/>
            <person name="Hirakawa Y."/>
            <person name="Hopkins J.F."/>
            <person name="Kuo A."/>
            <person name="Rensing S.A."/>
            <person name="Schmutz J."/>
            <person name="Symeonidi A."/>
            <person name="Elias M."/>
            <person name="Eveleigh R.J."/>
            <person name="Herman E.K."/>
            <person name="Klute M.J."/>
            <person name="Nakayama T."/>
            <person name="Obornik M."/>
            <person name="Reyes-Prieto A."/>
            <person name="Armbrust E.V."/>
            <person name="Aves S.J."/>
            <person name="Beiko R.G."/>
            <person name="Coutinho P."/>
            <person name="Dacks J.B."/>
            <person name="Durnford D.G."/>
            <person name="Fast N.M."/>
            <person name="Green B.R."/>
            <person name="Grisdale C.J."/>
            <person name="Hempel F."/>
            <person name="Henrissat B."/>
            <person name="Hoppner M.P."/>
            <person name="Ishida K."/>
            <person name="Kim E."/>
            <person name="Koreny L."/>
            <person name="Kroth P.G."/>
            <person name="Liu Y."/>
            <person name="Malik S.B."/>
            <person name="Maier U.G."/>
            <person name="McRose D."/>
            <person name="Mock T."/>
            <person name="Neilson J.A."/>
            <person name="Onodera N.T."/>
            <person name="Poole A.M."/>
            <person name="Pritham E.J."/>
            <person name="Richards T.A."/>
            <person name="Rocap G."/>
            <person name="Roy S.W."/>
            <person name="Sarai C."/>
            <person name="Schaack S."/>
            <person name="Shirato S."/>
            <person name="Slamovits C.H."/>
            <person name="Spencer D.F."/>
            <person name="Suzuki S."/>
            <person name="Worden A.Z."/>
            <person name="Zauner S."/>
            <person name="Barry K."/>
            <person name="Bell C."/>
            <person name="Bharti A.K."/>
            <person name="Crow J.A."/>
            <person name="Grimwood J."/>
            <person name="Kramer R."/>
            <person name="Lindquist E."/>
            <person name="Lucas S."/>
            <person name="Salamov A."/>
            <person name="McFadden G.I."/>
            <person name="Lane C.E."/>
            <person name="Keeling P.J."/>
            <person name="Gray M.W."/>
            <person name="Grigoriev I.V."/>
            <person name="Archibald J.M."/>
        </authorList>
    </citation>
    <scope>NUCLEOTIDE SEQUENCE</scope>
    <source>
        <strain evidence="2 4">CCMP2712</strain>
    </source>
</reference>
<feature type="compositionally biased region" description="Basic and acidic residues" evidence="1">
    <location>
        <begin position="230"/>
        <end position="251"/>
    </location>
</feature>
<sequence>MSYNTRQAASKQISDHQLLDNDWQFLGDADDLEHDRILLPPIKNLPKLDTARQTPQKNVLTRVRAVRYALEPALDLLDEVLVNIASLRQSSGNYPGLPLRGSSRTVIFHQHLQLLPGGLEFANDSVIRRRFVAGVLAEYGIALDTTAQSRKDTKIRQLHAITAMFPGGPEARTRLDMRKGSRGETPARTAGAEGGIHPRTDKQARLLGRAVPAVATVGSAQRAAALTAGSEDKKWKESVPSHREMMTSRFK</sequence>
<dbReference type="KEGG" id="gtt:GUITHDRAFT_119412"/>
<reference evidence="4" key="2">
    <citation type="submission" date="2012-11" db="EMBL/GenBank/DDBJ databases">
        <authorList>
            <person name="Kuo A."/>
            <person name="Curtis B.A."/>
            <person name="Tanifuji G."/>
            <person name="Burki F."/>
            <person name="Gruber A."/>
            <person name="Irimia M."/>
            <person name="Maruyama S."/>
            <person name="Arias M.C."/>
            <person name="Ball S.G."/>
            <person name="Gile G.H."/>
            <person name="Hirakawa Y."/>
            <person name="Hopkins J.F."/>
            <person name="Rensing S.A."/>
            <person name="Schmutz J."/>
            <person name="Symeonidi A."/>
            <person name="Elias M."/>
            <person name="Eveleigh R.J."/>
            <person name="Herman E.K."/>
            <person name="Klute M.J."/>
            <person name="Nakayama T."/>
            <person name="Obornik M."/>
            <person name="Reyes-Prieto A."/>
            <person name="Armbrust E.V."/>
            <person name="Aves S.J."/>
            <person name="Beiko R.G."/>
            <person name="Coutinho P."/>
            <person name="Dacks J.B."/>
            <person name="Durnford D.G."/>
            <person name="Fast N.M."/>
            <person name="Green B.R."/>
            <person name="Grisdale C."/>
            <person name="Hempe F."/>
            <person name="Henrissat B."/>
            <person name="Hoppner M.P."/>
            <person name="Ishida K.-I."/>
            <person name="Kim E."/>
            <person name="Koreny L."/>
            <person name="Kroth P.G."/>
            <person name="Liu Y."/>
            <person name="Malik S.-B."/>
            <person name="Maier U.G."/>
            <person name="McRose D."/>
            <person name="Mock T."/>
            <person name="Neilson J.A."/>
            <person name="Onodera N.T."/>
            <person name="Poole A.M."/>
            <person name="Pritham E.J."/>
            <person name="Richards T.A."/>
            <person name="Rocap G."/>
            <person name="Roy S.W."/>
            <person name="Sarai C."/>
            <person name="Schaack S."/>
            <person name="Shirato S."/>
            <person name="Slamovits C.H."/>
            <person name="Spencer D.F."/>
            <person name="Suzuki S."/>
            <person name="Worden A.Z."/>
            <person name="Zauner S."/>
            <person name="Barry K."/>
            <person name="Bell C."/>
            <person name="Bharti A.K."/>
            <person name="Crow J.A."/>
            <person name="Grimwood J."/>
            <person name="Kramer R."/>
            <person name="Lindquist E."/>
            <person name="Lucas S."/>
            <person name="Salamov A."/>
            <person name="McFadden G.I."/>
            <person name="Lane C.E."/>
            <person name="Keeling P.J."/>
            <person name="Gray M.W."/>
            <person name="Grigoriev I.V."/>
            <person name="Archibald J.M."/>
        </authorList>
    </citation>
    <scope>NUCLEOTIDE SEQUENCE</scope>
    <source>
        <strain evidence="4">CCMP2712</strain>
    </source>
</reference>
<protein>
    <submittedName>
        <fullName evidence="2 3">Uncharacterized protein</fullName>
    </submittedName>
</protein>